<feature type="domain" description="Nudix hydrolase" evidence="2">
    <location>
        <begin position="36"/>
        <end position="167"/>
    </location>
</feature>
<evidence type="ECO:0000313" key="3">
    <source>
        <dbReference type="EMBL" id="UPV73075.1"/>
    </source>
</evidence>
<dbReference type="RefSeq" id="WP_248649133.1">
    <property type="nucleotide sequence ID" value="NZ_CP096659.1"/>
</dbReference>
<dbReference type="PANTHER" id="PTHR43736:SF1">
    <property type="entry name" value="DIHYDRONEOPTERIN TRIPHOSPHATE DIPHOSPHATASE"/>
    <property type="match status" value="1"/>
</dbReference>
<name>A0A8U0HPU8_9EURY</name>
<dbReference type="KEGG" id="halx:M0R89_10985"/>
<dbReference type="Pfam" id="PF00293">
    <property type="entry name" value="NUDIX"/>
    <property type="match status" value="1"/>
</dbReference>
<dbReference type="Gene3D" id="3.90.79.10">
    <property type="entry name" value="Nucleoside Triphosphate Pyrophosphohydrolase"/>
    <property type="match status" value="1"/>
</dbReference>
<dbReference type="SUPFAM" id="SSF55811">
    <property type="entry name" value="Nudix"/>
    <property type="match status" value="1"/>
</dbReference>
<protein>
    <submittedName>
        <fullName evidence="3">NUDIX domain-containing protein</fullName>
    </submittedName>
</protein>
<evidence type="ECO:0000313" key="4">
    <source>
        <dbReference type="Proteomes" id="UP000830729"/>
    </source>
</evidence>
<dbReference type="InterPro" id="IPR020084">
    <property type="entry name" value="NUDIX_hydrolase_CS"/>
</dbReference>
<accession>A0A8U0HPU8</accession>
<gene>
    <name evidence="3" type="ORF">M0R89_10985</name>
</gene>
<dbReference type="AlphaFoldDB" id="A0A8U0HPU8"/>
<organism evidence="3 4">
    <name type="scientific">Halorussus limi</name>
    <dbReference type="NCBI Taxonomy" id="2938695"/>
    <lineage>
        <taxon>Archaea</taxon>
        <taxon>Methanobacteriati</taxon>
        <taxon>Methanobacteriota</taxon>
        <taxon>Stenosarchaea group</taxon>
        <taxon>Halobacteria</taxon>
        <taxon>Halobacteriales</taxon>
        <taxon>Haladaptataceae</taxon>
        <taxon>Halorussus</taxon>
    </lineage>
</organism>
<evidence type="ECO:0000256" key="1">
    <source>
        <dbReference type="ARBA" id="ARBA00022801"/>
    </source>
</evidence>
<proteinExistence type="predicted"/>
<dbReference type="Proteomes" id="UP000830729">
    <property type="component" value="Chromosome"/>
</dbReference>
<dbReference type="PANTHER" id="PTHR43736">
    <property type="entry name" value="ADP-RIBOSE PYROPHOSPHATASE"/>
    <property type="match status" value="1"/>
</dbReference>
<sequence length="172" mass="18879">MIAVLADYCPDCGAELTTVEFEGRERNHCSSCEQTWWRQSVPTTSVTVRDEDRVLLIQRDGGRDAGRWDLPAGHPEYDEPAREAAARELREETGFVADPEALALVGTVLSAGPRANYRSINFRIDRASTDGEVAAGSDAADARFVSVESVRAGDVDVRKLGRQRLRDSGVLE</sequence>
<evidence type="ECO:0000259" key="2">
    <source>
        <dbReference type="PROSITE" id="PS51462"/>
    </source>
</evidence>
<dbReference type="PROSITE" id="PS00893">
    <property type="entry name" value="NUDIX_BOX"/>
    <property type="match status" value="1"/>
</dbReference>
<dbReference type="GeneID" id="72185730"/>
<dbReference type="EMBL" id="CP096659">
    <property type="protein sequence ID" value="UPV73075.1"/>
    <property type="molecule type" value="Genomic_DNA"/>
</dbReference>
<dbReference type="InterPro" id="IPR015797">
    <property type="entry name" value="NUDIX_hydrolase-like_dom_sf"/>
</dbReference>
<dbReference type="PROSITE" id="PS51462">
    <property type="entry name" value="NUDIX"/>
    <property type="match status" value="1"/>
</dbReference>
<keyword evidence="1" id="KW-0378">Hydrolase</keyword>
<keyword evidence="4" id="KW-1185">Reference proteome</keyword>
<dbReference type="GO" id="GO:0016787">
    <property type="term" value="F:hydrolase activity"/>
    <property type="evidence" value="ECO:0007669"/>
    <property type="project" value="UniProtKB-KW"/>
</dbReference>
<reference evidence="3 4" key="1">
    <citation type="submission" date="2022-04" db="EMBL/GenBank/DDBJ databases">
        <title>Diverse halophilic archaea isolated from saline environments.</title>
        <authorList>
            <person name="Cui H.-L."/>
        </authorList>
    </citation>
    <scope>NUCLEOTIDE SEQUENCE [LARGE SCALE GENOMIC DNA]</scope>
    <source>
        <strain evidence="3 4">XZYJT49</strain>
    </source>
</reference>
<dbReference type="InterPro" id="IPR000086">
    <property type="entry name" value="NUDIX_hydrolase_dom"/>
</dbReference>